<evidence type="ECO:0000313" key="7">
    <source>
        <dbReference type="EMBL" id="QSZ41531.1"/>
    </source>
</evidence>
<keyword evidence="5 6" id="KW-0472">Membrane</keyword>
<gene>
    <name evidence="7" type="ORF">GJV85_05230</name>
</gene>
<keyword evidence="2" id="KW-1003">Cell membrane</keyword>
<evidence type="ECO:0000313" key="8">
    <source>
        <dbReference type="Proteomes" id="UP000671852"/>
    </source>
</evidence>
<evidence type="ECO:0000256" key="6">
    <source>
        <dbReference type="SAM" id="Phobius"/>
    </source>
</evidence>
<name>A0A975AZN9_9BACT</name>
<dbReference type="EMBL" id="CP046072">
    <property type="protein sequence ID" value="QSZ41531.1"/>
    <property type="molecule type" value="Genomic_DNA"/>
</dbReference>
<dbReference type="GO" id="GO:0005886">
    <property type="term" value="C:plasma membrane"/>
    <property type="evidence" value="ECO:0007669"/>
    <property type="project" value="UniProtKB-SubCell"/>
</dbReference>
<evidence type="ECO:0000256" key="2">
    <source>
        <dbReference type="ARBA" id="ARBA00022475"/>
    </source>
</evidence>
<dbReference type="RefSeq" id="WP_207562813.1">
    <property type="nucleotide sequence ID" value="NZ_CP046072.1"/>
</dbReference>
<keyword evidence="3 6" id="KW-0812">Transmembrane</keyword>
<accession>A0A975AZN9</accession>
<proteinExistence type="predicted"/>
<dbReference type="AlphaFoldDB" id="A0A975AZN9"/>
<protein>
    <recommendedName>
        <fullName evidence="9">Phosphate-starvation-inducible E</fullName>
    </recommendedName>
</protein>
<feature type="transmembrane region" description="Helical" evidence="6">
    <location>
        <begin position="94"/>
        <end position="113"/>
    </location>
</feature>
<organism evidence="7 8">
    <name type="scientific">Sulfurimonas aquatica</name>
    <dbReference type="NCBI Taxonomy" id="2672570"/>
    <lineage>
        <taxon>Bacteria</taxon>
        <taxon>Pseudomonadati</taxon>
        <taxon>Campylobacterota</taxon>
        <taxon>Epsilonproteobacteria</taxon>
        <taxon>Campylobacterales</taxon>
        <taxon>Sulfurimonadaceae</taxon>
        <taxon>Sulfurimonas</taxon>
    </lineage>
</organism>
<keyword evidence="8" id="KW-1185">Reference proteome</keyword>
<evidence type="ECO:0008006" key="9">
    <source>
        <dbReference type="Google" id="ProtNLM"/>
    </source>
</evidence>
<evidence type="ECO:0000256" key="3">
    <source>
        <dbReference type="ARBA" id="ARBA00022692"/>
    </source>
</evidence>
<reference evidence="7" key="2">
    <citation type="submission" date="2021-04" db="EMBL/GenBank/DDBJ databases">
        <title>Isolation and characterization of a novel species of the genus Sulfurimonas.</title>
        <authorList>
            <person name="Fukui M."/>
        </authorList>
    </citation>
    <scope>NUCLEOTIDE SEQUENCE</scope>
    <source>
        <strain evidence="7">H1576</strain>
    </source>
</reference>
<dbReference type="Proteomes" id="UP000671852">
    <property type="component" value="Chromosome"/>
</dbReference>
<evidence type="ECO:0000256" key="1">
    <source>
        <dbReference type="ARBA" id="ARBA00004651"/>
    </source>
</evidence>
<feature type="transmembrane region" description="Helical" evidence="6">
    <location>
        <begin position="38"/>
        <end position="56"/>
    </location>
</feature>
<feature type="transmembrane region" description="Helical" evidence="6">
    <location>
        <begin position="12"/>
        <end position="32"/>
    </location>
</feature>
<feature type="transmembrane region" description="Helical" evidence="6">
    <location>
        <begin position="68"/>
        <end position="88"/>
    </location>
</feature>
<comment type="subcellular location">
    <subcellularLocation>
        <location evidence="1">Cell membrane</location>
        <topology evidence="1">Multi-pass membrane protein</topology>
    </subcellularLocation>
</comment>
<dbReference type="Pfam" id="PF06146">
    <property type="entry name" value="PsiE"/>
    <property type="match status" value="1"/>
</dbReference>
<reference evidence="7" key="1">
    <citation type="submission" date="2019-11" db="EMBL/GenBank/DDBJ databases">
        <authorList>
            <person name="Kojima H."/>
        </authorList>
    </citation>
    <scope>NUCLEOTIDE SEQUENCE</scope>
    <source>
        <strain evidence="7">H1576</strain>
    </source>
</reference>
<evidence type="ECO:0000256" key="4">
    <source>
        <dbReference type="ARBA" id="ARBA00022989"/>
    </source>
</evidence>
<evidence type="ECO:0000256" key="5">
    <source>
        <dbReference type="ARBA" id="ARBA00023136"/>
    </source>
</evidence>
<dbReference type="KEGG" id="saqt:GJV85_05230"/>
<dbReference type="InterPro" id="IPR020948">
    <property type="entry name" value="P_starv_induced_PsiE-like"/>
</dbReference>
<keyword evidence="4 6" id="KW-1133">Transmembrane helix</keyword>
<sequence>MKHVFKIEKLPIFIKFFITLILYYSVKDFTLINSFTKLAVALLEFIIILELVRMLIDFLFSDENRINLRLMIDSTIVFFIRDVLLIVTEKFDSIKIFSMLGIILLLFIFRIIAMKYSPSHMESKKIA</sequence>